<dbReference type="GO" id="GO:0048038">
    <property type="term" value="F:quinone binding"/>
    <property type="evidence" value="ECO:0007669"/>
    <property type="project" value="TreeGrafter"/>
</dbReference>
<dbReference type="PANTHER" id="PTHR42760:SF133">
    <property type="entry name" value="3-OXOACYL-[ACYL-CARRIER-PROTEIN] REDUCTASE"/>
    <property type="match status" value="1"/>
</dbReference>
<dbReference type="AlphaFoldDB" id="A0A6J6VR99"/>
<evidence type="ECO:0000256" key="1">
    <source>
        <dbReference type="ARBA" id="ARBA00006484"/>
    </source>
</evidence>
<dbReference type="SMART" id="SM00822">
    <property type="entry name" value="PKS_KR"/>
    <property type="match status" value="1"/>
</dbReference>
<organism evidence="4">
    <name type="scientific">freshwater metagenome</name>
    <dbReference type="NCBI Taxonomy" id="449393"/>
    <lineage>
        <taxon>unclassified sequences</taxon>
        <taxon>metagenomes</taxon>
        <taxon>ecological metagenomes</taxon>
    </lineage>
</organism>
<feature type="domain" description="Ketoreductase" evidence="3">
    <location>
        <begin position="3"/>
        <end position="172"/>
    </location>
</feature>
<evidence type="ECO:0000313" key="4">
    <source>
        <dbReference type="EMBL" id="CAB4773127.1"/>
    </source>
</evidence>
<dbReference type="InterPro" id="IPR020904">
    <property type="entry name" value="Sc_DH/Rdtase_CS"/>
</dbReference>
<dbReference type="InterPro" id="IPR002347">
    <property type="entry name" value="SDR_fam"/>
</dbReference>
<keyword evidence="2" id="KW-0560">Oxidoreductase</keyword>
<protein>
    <submittedName>
        <fullName evidence="4">Unannotated protein</fullName>
    </submittedName>
</protein>
<dbReference type="FunFam" id="3.40.50.720:FF:000173">
    <property type="entry name" value="3-oxoacyl-[acyl-carrier protein] reductase"/>
    <property type="match status" value="1"/>
</dbReference>
<proteinExistence type="inferred from homology"/>
<name>A0A6J6VR99_9ZZZZ</name>
<dbReference type="InterPro" id="IPR057326">
    <property type="entry name" value="KR_dom"/>
</dbReference>
<dbReference type="PROSITE" id="PS00061">
    <property type="entry name" value="ADH_SHORT"/>
    <property type="match status" value="1"/>
</dbReference>
<sequence>MSRVVVVTGASRGIGAATAAAFVELGDTVVAISRSGVAPNGVAKSLAIDVADGAALKEACEGIVDEFGPIEVLVANAGITRDGLALRMSTEQWREVLSINLDGGFYSAQAAMGSMIKNRKGSIIFIGSVSPFLGIPGQANYAAAKAGLVGLARSLATELARRNITVNVIAPGFIDTEMTAELGAGLDAILSRIPASRIGQPEEIAQVAIFLASEQARYITGAVLPVDGGLGMGL</sequence>
<dbReference type="EMBL" id="CAFAAB010000002">
    <property type="protein sequence ID" value="CAB4773127.1"/>
    <property type="molecule type" value="Genomic_DNA"/>
</dbReference>
<accession>A0A6J6VR99</accession>
<evidence type="ECO:0000256" key="2">
    <source>
        <dbReference type="ARBA" id="ARBA00023002"/>
    </source>
</evidence>
<dbReference type="PRINTS" id="PR00081">
    <property type="entry name" value="GDHRDH"/>
</dbReference>
<dbReference type="Pfam" id="PF13561">
    <property type="entry name" value="adh_short_C2"/>
    <property type="match status" value="1"/>
</dbReference>
<dbReference type="GO" id="GO:0016616">
    <property type="term" value="F:oxidoreductase activity, acting on the CH-OH group of donors, NAD or NADP as acceptor"/>
    <property type="evidence" value="ECO:0007669"/>
    <property type="project" value="UniProtKB-ARBA"/>
</dbReference>
<dbReference type="SUPFAM" id="SSF51735">
    <property type="entry name" value="NAD(P)-binding Rossmann-fold domains"/>
    <property type="match status" value="1"/>
</dbReference>
<dbReference type="PRINTS" id="PR00080">
    <property type="entry name" value="SDRFAMILY"/>
</dbReference>
<dbReference type="Gene3D" id="3.40.50.720">
    <property type="entry name" value="NAD(P)-binding Rossmann-like Domain"/>
    <property type="match status" value="1"/>
</dbReference>
<reference evidence="4" key="1">
    <citation type="submission" date="2020-05" db="EMBL/GenBank/DDBJ databases">
        <authorList>
            <person name="Chiriac C."/>
            <person name="Salcher M."/>
            <person name="Ghai R."/>
            <person name="Kavagutti S V."/>
        </authorList>
    </citation>
    <scope>NUCLEOTIDE SEQUENCE</scope>
</reference>
<evidence type="ECO:0000259" key="3">
    <source>
        <dbReference type="SMART" id="SM00822"/>
    </source>
</evidence>
<gene>
    <name evidence="4" type="ORF">UFOPK2958_00032</name>
</gene>
<dbReference type="GO" id="GO:0006633">
    <property type="term" value="P:fatty acid biosynthetic process"/>
    <property type="evidence" value="ECO:0007669"/>
    <property type="project" value="TreeGrafter"/>
</dbReference>
<comment type="similarity">
    <text evidence="1">Belongs to the short-chain dehydrogenases/reductases (SDR) family.</text>
</comment>
<dbReference type="NCBIfam" id="NF009466">
    <property type="entry name" value="PRK12826.1-2"/>
    <property type="match status" value="1"/>
</dbReference>
<dbReference type="InterPro" id="IPR036291">
    <property type="entry name" value="NAD(P)-bd_dom_sf"/>
</dbReference>
<dbReference type="PANTHER" id="PTHR42760">
    <property type="entry name" value="SHORT-CHAIN DEHYDROGENASES/REDUCTASES FAMILY MEMBER"/>
    <property type="match status" value="1"/>
</dbReference>